<comment type="function">
    <text evidence="6">Acts both as a biotin--[acetyl-CoA-carboxylase] ligase and a repressor.</text>
</comment>
<reference evidence="8 9" key="2">
    <citation type="journal article" date="2011" name="J. Bacteriol.">
        <title>Genomes of three methylotrophs from a single niche uncover genetic and metabolic divergence of Methylophilaceae.</title>
        <authorList>
            <person name="Lapidus A."/>
            <person name="Clum A."/>
            <person name="Labutti K."/>
            <person name="Kaluzhnaya M.G."/>
            <person name="Lim S."/>
            <person name="Beck D.A."/>
            <person name="Glavina Del Rio T."/>
            <person name="Nolan M."/>
            <person name="Mavromatis K."/>
            <person name="Huntemann M."/>
            <person name="Lucas S."/>
            <person name="Lidstrom M.E."/>
            <person name="Ivanova N."/>
            <person name="Chistoserdova L."/>
        </authorList>
    </citation>
    <scope>NUCLEOTIDE SEQUENCE [LARGE SCALE GENOMIC DNA]</scope>
    <source>
        <strain evidence="8 9">SIP3-4</strain>
    </source>
</reference>
<evidence type="ECO:0000259" key="7">
    <source>
        <dbReference type="PROSITE" id="PS51733"/>
    </source>
</evidence>
<dbReference type="eggNOG" id="COG1654">
    <property type="taxonomic scope" value="Bacteria"/>
</dbReference>
<dbReference type="Gene3D" id="3.30.930.10">
    <property type="entry name" value="Bira Bifunctional Protein, Domain 2"/>
    <property type="match status" value="1"/>
</dbReference>
<evidence type="ECO:0000313" key="9">
    <source>
        <dbReference type="Proteomes" id="UP000002743"/>
    </source>
</evidence>
<keyword evidence="3 6" id="KW-0067">ATP-binding</keyword>
<evidence type="ECO:0000313" key="8">
    <source>
        <dbReference type="EMBL" id="ACT49900.1"/>
    </source>
</evidence>
<evidence type="ECO:0000256" key="6">
    <source>
        <dbReference type="HAMAP-Rule" id="MF_00978"/>
    </source>
</evidence>
<dbReference type="GO" id="GO:0004077">
    <property type="term" value="F:biotin--[biotin carboxyl-carrier protein] ligase activity"/>
    <property type="evidence" value="ECO:0007669"/>
    <property type="project" value="UniProtKB-UniRule"/>
</dbReference>
<dbReference type="NCBIfam" id="TIGR00121">
    <property type="entry name" value="birA_ligase"/>
    <property type="match status" value="1"/>
</dbReference>
<dbReference type="InterPro" id="IPR013196">
    <property type="entry name" value="HTH_11"/>
</dbReference>
<dbReference type="GO" id="GO:0006355">
    <property type="term" value="P:regulation of DNA-templated transcription"/>
    <property type="evidence" value="ECO:0007669"/>
    <property type="project" value="UniProtKB-UniRule"/>
</dbReference>
<dbReference type="Pfam" id="PF02237">
    <property type="entry name" value="BPL_C"/>
    <property type="match status" value="1"/>
</dbReference>
<dbReference type="HOGENOM" id="CLU_051096_4_0_4"/>
<dbReference type="AlphaFoldDB" id="C6X9T0"/>
<dbReference type="InterPro" id="IPR008988">
    <property type="entry name" value="Transcriptional_repressor_C"/>
</dbReference>
<dbReference type="GO" id="GO:0005524">
    <property type="term" value="F:ATP binding"/>
    <property type="evidence" value="ECO:0007669"/>
    <property type="project" value="UniProtKB-UniRule"/>
</dbReference>
<dbReference type="SUPFAM" id="SSF55681">
    <property type="entry name" value="Class II aaRS and biotin synthetases"/>
    <property type="match status" value="1"/>
</dbReference>
<dbReference type="InterPro" id="IPR036390">
    <property type="entry name" value="WH_DNA-bd_sf"/>
</dbReference>
<dbReference type="GO" id="GO:0003677">
    <property type="term" value="F:DNA binding"/>
    <property type="evidence" value="ECO:0007669"/>
    <property type="project" value="UniProtKB-UniRule"/>
</dbReference>
<dbReference type="PANTHER" id="PTHR12835:SF5">
    <property type="entry name" value="BIOTIN--PROTEIN LIGASE"/>
    <property type="match status" value="1"/>
</dbReference>
<dbReference type="HAMAP" id="MF_00978">
    <property type="entry name" value="Bifunct_BirA"/>
    <property type="match status" value="1"/>
</dbReference>
<gene>
    <name evidence="6" type="primary">birA</name>
    <name evidence="8" type="ordered locus">Msip34_0652</name>
</gene>
<sequence>MTNPLTFPILHRLADGGFHSGEALAAHFKVSRSTVWNAVKHAETLGVEIFSVRGKGYRLSQPLNLLRADKISAALGSASNNVHLLVHDQLDSTNRWLMQQAANGAAHLSCAVTSHQTQGRGRRGRVWQSALGNSLTFSLLWRFDTGAAALSGLSLAVGLALGQAFAEMGVTVALKWPNDVLVEYRKLAGILIELQGDMEGPSAAVIGVGINLRLPERMLAQIDQAAIDLQSLKAEAVDANVVLGIVLKHMLQVISRFEQEGFAALVADWQAMHVYHQQPVRLLMPDATERHGVVAGVAEDGSLRVMTDAGEQRFTSGEISLRKGVA</sequence>
<dbReference type="EMBL" id="CP001674">
    <property type="protein sequence ID" value="ACT49900.1"/>
    <property type="molecule type" value="Genomic_DNA"/>
</dbReference>
<keyword evidence="6" id="KW-0804">Transcription</keyword>
<dbReference type="InterPro" id="IPR003142">
    <property type="entry name" value="BPL_C"/>
</dbReference>
<keyword evidence="6" id="KW-0678">Repressor</keyword>
<keyword evidence="4 6" id="KW-0092">Biotin</keyword>
<dbReference type="Gene3D" id="1.10.10.10">
    <property type="entry name" value="Winged helix-like DNA-binding domain superfamily/Winged helix DNA-binding domain"/>
    <property type="match status" value="1"/>
</dbReference>
<dbReference type="Proteomes" id="UP000002743">
    <property type="component" value="Chromosome"/>
</dbReference>
<dbReference type="InterPro" id="IPR004143">
    <property type="entry name" value="BPL_LPL_catalytic"/>
</dbReference>
<evidence type="ECO:0000256" key="1">
    <source>
        <dbReference type="ARBA" id="ARBA00022598"/>
    </source>
</evidence>
<dbReference type="EC" id="6.3.4.15" evidence="6"/>
<name>C6X9T0_METGS</name>
<dbReference type="InterPro" id="IPR030855">
    <property type="entry name" value="Bifunct_BirA"/>
</dbReference>
<dbReference type="SUPFAM" id="SSF50037">
    <property type="entry name" value="C-terminal domain of transcriptional repressors"/>
    <property type="match status" value="1"/>
</dbReference>
<dbReference type="SUPFAM" id="SSF46785">
    <property type="entry name" value="Winged helix' DNA-binding domain"/>
    <property type="match status" value="1"/>
</dbReference>
<dbReference type="eggNOG" id="COG0340">
    <property type="taxonomic scope" value="Bacteria"/>
</dbReference>
<dbReference type="Pfam" id="PF08279">
    <property type="entry name" value="HTH_11"/>
    <property type="match status" value="1"/>
</dbReference>
<comment type="catalytic activity">
    <reaction evidence="5 6">
        <text>biotin + L-lysyl-[protein] + ATP = N(6)-biotinyl-L-lysyl-[protein] + AMP + diphosphate + H(+)</text>
        <dbReference type="Rhea" id="RHEA:11756"/>
        <dbReference type="Rhea" id="RHEA-COMP:9752"/>
        <dbReference type="Rhea" id="RHEA-COMP:10505"/>
        <dbReference type="ChEBI" id="CHEBI:15378"/>
        <dbReference type="ChEBI" id="CHEBI:29969"/>
        <dbReference type="ChEBI" id="CHEBI:30616"/>
        <dbReference type="ChEBI" id="CHEBI:33019"/>
        <dbReference type="ChEBI" id="CHEBI:57586"/>
        <dbReference type="ChEBI" id="CHEBI:83144"/>
        <dbReference type="ChEBI" id="CHEBI:456215"/>
        <dbReference type="EC" id="6.3.4.15"/>
    </reaction>
</comment>
<accession>C6X9T0</accession>
<feature type="domain" description="BPL/LPL catalytic" evidence="7">
    <location>
        <begin position="76"/>
        <end position="258"/>
    </location>
</feature>
<dbReference type="CDD" id="cd16442">
    <property type="entry name" value="BPL"/>
    <property type="match status" value="1"/>
</dbReference>
<evidence type="ECO:0000256" key="3">
    <source>
        <dbReference type="ARBA" id="ARBA00022840"/>
    </source>
</evidence>
<keyword evidence="9" id="KW-1185">Reference proteome</keyword>
<feature type="binding site" evidence="6">
    <location>
        <begin position="120"/>
        <end position="122"/>
    </location>
    <ligand>
        <name>biotin</name>
        <dbReference type="ChEBI" id="CHEBI:57586"/>
    </ligand>
</feature>
<dbReference type="InterPro" id="IPR045864">
    <property type="entry name" value="aa-tRNA-synth_II/BPL/LPL"/>
</dbReference>
<reference evidence="9" key="1">
    <citation type="submission" date="2009-07" db="EMBL/GenBank/DDBJ databases">
        <title>Complete sequence of chromosome of Methylovorus sp. SIP3-4.</title>
        <authorList>
            <person name="Lucas S."/>
            <person name="Copeland A."/>
            <person name="Lapidus A."/>
            <person name="Glavina del Rio T."/>
            <person name="Tice H."/>
            <person name="Bruce D."/>
            <person name="Goodwin L."/>
            <person name="Pitluck S."/>
            <person name="Clum A."/>
            <person name="Larimer F."/>
            <person name="Land M."/>
            <person name="Hauser L."/>
            <person name="Kyrpides N."/>
            <person name="Mikhailova N."/>
            <person name="Kayluzhnaya M."/>
            <person name="Chistoserdova L."/>
        </authorList>
    </citation>
    <scope>NUCLEOTIDE SEQUENCE [LARGE SCALE GENOMIC DNA]</scope>
    <source>
        <strain evidence="9">SIP3-4</strain>
    </source>
</reference>
<dbReference type="Gene3D" id="2.30.30.100">
    <property type="match status" value="1"/>
</dbReference>
<dbReference type="OrthoDB" id="9807064at2"/>
<evidence type="ECO:0000256" key="5">
    <source>
        <dbReference type="ARBA" id="ARBA00047846"/>
    </source>
</evidence>
<dbReference type="STRING" id="582744.Msip34_0652"/>
<dbReference type="PANTHER" id="PTHR12835">
    <property type="entry name" value="BIOTIN PROTEIN LIGASE"/>
    <property type="match status" value="1"/>
</dbReference>
<keyword evidence="1 6" id="KW-0436">Ligase</keyword>
<feature type="DNA-binding region" description="H-T-H motif" evidence="6">
    <location>
        <begin position="21"/>
        <end position="40"/>
    </location>
</feature>
<feature type="binding site" evidence="6">
    <location>
        <position position="116"/>
    </location>
    <ligand>
        <name>biotin</name>
        <dbReference type="ChEBI" id="CHEBI:57586"/>
    </ligand>
</feature>
<dbReference type="PROSITE" id="PS51733">
    <property type="entry name" value="BPL_LPL_CATALYTIC"/>
    <property type="match status" value="1"/>
</dbReference>
<dbReference type="InterPro" id="IPR036388">
    <property type="entry name" value="WH-like_DNA-bd_sf"/>
</dbReference>
<keyword evidence="6" id="KW-0805">Transcription regulation</keyword>
<keyword evidence="2 6" id="KW-0547">Nucleotide-binding</keyword>
<keyword evidence="6" id="KW-0238">DNA-binding</keyword>
<dbReference type="Pfam" id="PF03099">
    <property type="entry name" value="BPL_LplA_LipB"/>
    <property type="match status" value="1"/>
</dbReference>
<proteinExistence type="inferred from homology"/>
<organism evidence="8 9">
    <name type="scientific">Methylovorus glucosotrophus (strain SIP3-4)</name>
    <dbReference type="NCBI Taxonomy" id="582744"/>
    <lineage>
        <taxon>Bacteria</taxon>
        <taxon>Pseudomonadati</taxon>
        <taxon>Pseudomonadota</taxon>
        <taxon>Betaproteobacteria</taxon>
        <taxon>Nitrosomonadales</taxon>
        <taxon>Methylophilaceae</taxon>
        <taxon>Methylovorus</taxon>
    </lineage>
</organism>
<feature type="binding site" evidence="6">
    <location>
        <begin position="92"/>
        <end position="94"/>
    </location>
    <ligand>
        <name>biotin</name>
        <dbReference type="ChEBI" id="CHEBI:57586"/>
    </ligand>
</feature>
<comment type="similarity">
    <text evidence="6">Belongs to the biotin--protein ligase family.</text>
</comment>
<dbReference type="KEGG" id="mei:Msip34_0652"/>
<protein>
    <recommendedName>
        <fullName evidence="6">Bifunctional ligase/repressor BirA</fullName>
    </recommendedName>
    <alternativeName>
        <fullName evidence="6">Biotin--[acetyl-CoA-carboxylase] ligase</fullName>
        <ecNumber evidence="6">6.3.4.15</ecNumber>
    </alternativeName>
    <alternativeName>
        <fullName evidence="6">Biotin--protein ligase</fullName>
    </alternativeName>
    <alternativeName>
        <fullName evidence="6">Biotin-[acetyl-CoA carboxylase] synthetase</fullName>
    </alternativeName>
</protein>
<evidence type="ECO:0000256" key="4">
    <source>
        <dbReference type="ARBA" id="ARBA00023267"/>
    </source>
</evidence>
<dbReference type="GO" id="GO:0005737">
    <property type="term" value="C:cytoplasm"/>
    <property type="evidence" value="ECO:0007669"/>
    <property type="project" value="TreeGrafter"/>
</dbReference>
<evidence type="ECO:0000256" key="2">
    <source>
        <dbReference type="ARBA" id="ARBA00022741"/>
    </source>
</evidence>
<dbReference type="RefSeq" id="WP_015829513.1">
    <property type="nucleotide sequence ID" value="NC_012969.1"/>
</dbReference>
<dbReference type="InterPro" id="IPR004408">
    <property type="entry name" value="Biotin_CoA_COase_ligase"/>
</dbReference>
<feature type="binding site" evidence="6">
    <location>
        <position position="186"/>
    </location>
    <ligand>
        <name>biotin</name>
        <dbReference type="ChEBI" id="CHEBI:57586"/>
    </ligand>
</feature>